<dbReference type="Pfam" id="PF04914">
    <property type="entry name" value="DltD"/>
    <property type="match status" value="1"/>
</dbReference>
<dbReference type="UniPathway" id="UPA00556"/>
<feature type="transmembrane region" description="Helical" evidence="2">
    <location>
        <begin position="21"/>
        <end position="40"/>
    </location>
</feature>
<evidence type="ECO:0000313" key="4">
    <source>
        <dbReference type="Proteomes" id="UP000198656"/>
    </source>
</evidence>
<dbReference type="OrthoDB" id="9808272at2"/>
<dbReference type="PANTHER" id="PTHR40039">
    <property type="entry name" value="PROTEIN DLTD"/>
    <property type="match status" value="1"/>
</dbReference>
<gene>
    <name evidence="3" type="ORF">SAMN05443529_104234</name>
</gene>
<keyword evidence="1 2" id="KW-0472">Membrane</keyword>
<accession>A0A1G7VU27</accession>
<keyword evidence="2" id="KW-0812">Transmembrane</keyword>
<evidence type="ECO:0000256" key="1">
    <source>
        <dbReference type="PIRNR" id="PIRNR021438"/>
    </source>
</evidence>
<keyword evidence="4" id="KW-1185">Reference proteome</keyword>
<reference evidence="4" key="1">
    <citation type="submission" date="2016-10" db="EMBL/GenBank/DDBJ databases">
        <authorList>
            <person name="Varghese N."/>
            <person name="Submissions S."/>
        </authorList>
    </citation>
    <scope>NUCLEOTIDE SEQUENCE [LARGE SCALE GENOMIC DNA]</scope>
    <source>
        <strain evidence="4">DSM 8344</strain>
    </source>
</reference>
<protein>
    <recommendedName>
        <fullName evidence="1">Protein DltD</fullName>
    </recommendedName>
</protein>
<dbReference type="NCBIfam" id="TIGR04092">
    <property type="entry name" value="LTA_DltD"/>
    <property type="match status" value="1"/>
</dbReference>
<dbReference type="InterPro" id="IPR023896">
    <property type="entry name" value="LTA_DltD"/>
</dbReference>
<name>A0A1G7VU27_9FIRM</name>
<sequence>MPLVALNQKPSQKQELKEPLALRYSLAAVLVAIVLFVLTITNLGAGLKLFAERFILKPGVVEAMGVNPNFDTFQGSILQQEAVDTPGVIPMYGSSEMSMINNYHPAKVLTPETGVTPFMIGRGGTQTIINVLNLASLEDLRGKKIAIFITPQWFGPGGISQSTFEGNFSALHAYNMFFSADISPSLKHQIAERILNFPEAYKDYPYLKKMLENEINSSIMAKVNKTLNWLPARMEYSALEFRDFLKVRWQVKDLADKQVARYSAKAANPPAIEWDKLREEAKVDAIKSTDNNPFKMDNKFYQEYLLPKLKESKDKDKNDLNLSSPEYNDLKLLLQALKEKGAKPLLVIIPMNGRWYDYTGLDRLQREQCYQKLAALVQAEGYPLADFSSHEYEDYYLKDLWHLAWKGWVEVDQKLYEFYRQY</sequence>
<comment type="pathway">
    <text evidence="1">Cell wall biogenesis; lipoteichoic acid biosynthesis.</text>
</comment>
<organism evidence="3 4">
    <name type="scientific">Desulfosporosinus hippei DSM 8344</name>
    <dbReference type="NCBI Taxonomy" id="1121419"/>
    <lineage>
        <taxon>Bacteria</taxon>
        <taxon>Bacillati</taxon>
        <taxon>Bacillota</taxon>
        <taxon>Clostridia</taxon>
        <taxon>Eubacteriales</taxon>
        <taxon>Desulfitobacteriaceae</taxon>
        <taxon>Desulfosporosinus</taxon>
    </lineage>
</organism>
<keyword evidence="2" id="KW-1133">Transmembrane helix</keyword>
<dbReference type="RefSeq" id="WP_092331007.1">
    <property type="nucleotide sequence ID" value="NZ_FNCP01000004.1"/>
</dbReference>
<dbReference type="GO" id="GO:0005886">
    <property type="term" value="C:plasma membrane"/>
    <property type="evidence" value="ECO:0007669"/>
    <property type="project" value="UniProtKB-UniRule"/>
</dbReference>
<dbReference type="EMBL" id="FNCP01000004">
    <property type="protein sequence ID" value="SDG62909.1"/>
    <property type="molecule type" value="Genomic_DNA"/>
</dbReference>
<dbReference type="PANTHER" id="PTHR40039:SF1">
    <property type="entry name" value="PROTEIN DLTD"/>
    <property type="match status" value="1"/>
</dbReference>
<keyword evidence="1" id="KW-1003">Cell membrane</keyword>
<proteinExistence type="inferred from homology"/>
<dbReference type="InterPro" id="IPR006998">
    <property type="entry name" value="DltD"/>
</dbReference>
<evidence type="ECO:0000313" key="3">
    <source>
        <dbReference type="EMBL" id="SDG62909.1"/>
    </source>
</evidence>
<comment type="similarity">
    <text evidence="1">Belongs to the DltD family.</text>
</comment>
<dbReference type="SUPFAM" id="SSF52266">
    <property type="entry name" value="SGNH hydrolase"/>
    <property type="match status" value="1"/>
</dbReference>
<evidence type="ECO:0000256" key="2">
    <source>
        <dbReference type="SAM" id="Phobius"/>
    </source>
</evidence>
<dbReference type="GO" id="GO:0070395">
    <property type="term" value="P:lipoteichoic acid biosynthetic process"/>
    <property type="evidence" value="ECO:0007669"/>
    <property type="project" value="UniProtKB-UniRule"/>
</dbReference>
<dbReference type="Proteomes" id="UP000198656">
    <property type="component" value="Unassembled WGS sequence"/>
</dbReference>
<dbReference type="STRING" id="1121419.SAMN05443529_104234"/>
<dbReference type="AlphaFoldDB" id="A0A1G7VU27"/>
<dbReference type="PIRSF" id="PIRSF021438">
    <property type="entry name" value="DltD"/>
    <property type="match status" value="1"/>
</dbReference>